<dbReference type="Gene3D" id="1.25.40.990">
    <property type="match status" value="1"/>
</dbReference>
<keyword evidence="3" id="KW-0813">Transport</keyword>
<dbReference type="GO" id="GO:0032396">
    <property type="term" value="F:inhibitory MHC class I receptor activity"/>
    <property type="evidence" value="ECO:0007669"/>
    <property type="project" value="TreeGrafter"/>
</dbReference>
<feature type="compositionally biased region" description="Polar residues" evidence="17">
    <location>
        <begin position="286"/>
        <end position="308"/>
    </location>
</feature>
<dbReference type="GO" id="GO:0005886">
    <property type="term" value="C:plasma membrane"/>
    <property type="evidence" value="ECO:0007669"/>
    <property type="project" value="UniProtKB-SubCell"/>
</dbReference>
<protein>
    <submittedName>
        <fullName evidence="20">Leukocyte receptor cluster member 8-like</fullName>
    </submittedName>
</protein>
<dbReference type="InterPro" id="IPR050412">
    <property type="entry name" value="Ig-like_Receptors_ImmuneReg"/>
</dbReference>
<feature type="region of interest" description="Disordered" evidence="17">
    <location>
        <begin position="286"/>
        <end position="322"/>
    </location>
</feature>
<keyword evidence="14" id="KW-0407">Ion channel</keyword>
<feature type="compositionally biased region" description="Polar residues" evidence="17">
    <location>
        <begin position="224"/>
        <end position="238"/>
    </location>
</feature>
<evidence type="ECO:0000313" key="21">
    <source>
        <dbReference type="Proteomes" id="UP000001075"/>
    </source>
</evidence>
<evidence type="ECO:0000256" key="10">
    <source>
        <dbReference type="ARBA" id="ARBA00023157"/>
    </source>
</evidence>
<evidence type="ECO:0000256" key="17">
    <source>
        <dbReference type="SAM" id="MobiDB-lite"/>
    </source>
</evidence>
<dbReference type="FunCoup" id="G3I858">
    <property type="interactions" value="381"/>
</dbReference>
<dbReference type="PROSITE" id="PS50835">
    <property type="entry name" value="IG_LIKE"/>
    <property type="match status" value="4"/>
</dbReference>
<evidence type="ECO:0000256" key="12">
    <source>
        <dbReference type="ARBA" id="ARBA00023180"/>
    </source>
</evidence>
<dbReference type="FunFam" id="2.60.40.10:FF:000049">
    <property type="entry name" value="Leukocyte immunoglobulin-like receptor subfamily B member 1"/>
    <property type="match status" value="11"/>
</dbReference>
<feature type="region of interest" description="Disordered" evidence="17">
    <location>
        <begin position="223"/>
        <end position="269"/>
    </location>
</feature>
<dbReference type="InterPro" id="IPR013783">
    <property type="entry name" value="Ig-like_fold"/>
</dbReference>
<dbReference type="Proteomes" id="UP000001075">
    <property type="component" value="Unassembled WGS sequence"/>
</dbReference>
<dbReference type="Pfam" id="PF00047">
    <property type="entry name" value="ig"/>
    <property type="match status" value="1"/>
</dbReference>
<dbReference type="InterPro" id="IPR006990">
    <property type="entry name" value="Tweety"/>
</dbReference>
<comment type="catalytic activity">
    <reaction evidence="16">
        <text>L-glutamate(out) = L-glutamate(in)</text>
        <dbReference type="Rhea" id="RHEA:66336"/>
        <dbReference type="ChEBI" id="CHEBI:29985"/>
    </reaction>
    <physiologicalReaction direction="right-to-left" evidence="16">
        <dbReference type="Rhea" id="RHEA:66338"/>
    </physiologicalReaction>
</comment>
<evidence type="ECO:0000256" key="16">
    <source>
        <dbReference type="ARBA" id="ARBA00044642"/>
    </source>
</evidence>
<keyword evidence="5" id="KW-0812">Transmembrane</keyword>
<dbReference type="GO" id="GO:0034707">
    <property type="term" value="C:chloride channel complex"/>
    <property type="evidence" value="ECO:0007669"/>
    <property type="project" value="UniProtKB-KW"/>
</dbReference>
<evidence type="ECO:0000256" key="13">
    <source>
        <dbReference type="ARBA" id="ARBA00023214"/>
    </source>
</evidence>
<feature type="domain" description="Ig-like" evidence="19">
    <location>
        <begin position="1452"/>
        <end position="1537"/>
    </location>
</feature>
<accession>G3I858</accession>
<gene>
    <name evidence="20" type="ORF">I79_019720</name>
</gene>
<evidence type="ECO:0000256" key="4">
    <source>
        <dbReference type="ARBA" id="ARBA00022475"/>
    </source>
</evidence>
<evidence type="ECO:0000256" key="2">
    <source>
        <dbReference type="ARBA" id="ARBA00009849"/>
    </source>
</evidence>
<dbReference type="GO" id="GO:0002764">
    <property type="term" value="P:immune response-regulating signaling pathway"/>
    <property type="evidence" value="ECO:0007669"/>
    <property type="project" value="TreeGrafter"/>
</dbReference>
<keyword evidence="12" id="KW-0325">Glycoprotein</keyword>
<dbReference type="InterPro" id="IPR013151">
    <property type="entry name" value="Immunoglobulin_dom"/>
</dbReference>
<dbReference type="PANTHER" id="PTHR11738">
    <property type="entry name" value="MHC CLASS I NK CELL RECEPTOR"/>
    <property type="match status" value="1"/>
</dbReference>
<keyword evidence="10" id="KW-1015">Disulfide bond</keyword>
<evidence type="ECO:0000259" key="19">
    <source>
        <dbReference type="PROSITE" id="PS50835"/>
    </source>
</evidence>
<evidence type="ECO:0000259" key="18">
    <source>
        <dbReference type="PROSITE" id="PS50250"/>
    </source>
</evidence>
<comment type="similarity">
    <text evidence="2">Belongs to the tweety family.</text>
</comment>
<dbReference type="EMBL" id="JH001487">
    <property type="protein sequence ID" value="EGW02993.1"/>
    <property type="molecule type" value="Genomic_DNA"/>
</dbReference>
<keyword evidence="20" id="KW-0675">Receptor</keyword>
<feature type="domain" description="PCI" evidence="18">
    <location>
        <begin position="385"/>
        <end position="558"/>
    </location>
</feature>
<dbReference type="Pfam" id="PF13895">
    <property type="entry name" value="Ig_2"/>
    <property type="match status" value="5"/>
</dbReference>
<keyword evidence="7" id="KW-1133">Transmembrane helix</keyword>
<dbReference type="InterPro" id="IPR003599">
    <property type="entry name" value="Ig_sub"/>
</dbReference>
<evidence type="ECO:0000256" key="5">
    <source>
        <dbReference type="ARBA" id="ARBA00022692"/>
    </source>
</evidence>
<dbReference type="GO" id="GO:0019221">
    <property type="term" value="P:cytokine-mediated signaling pathway"/>
    <property type="evidence" value="ECO:0007669"/>
    <property type="project" value="TreeGrafter"/>
</dbReference>
<evidence type="ECO:0000256" key="11">
    <source>
        <dbReference type="ARBA" id="ARBA00023173"/>
    </source>
</evidence>
<feature type="domain" description="Ig-like" evidence="19">
    <location>
        <begin position="888"/>
        <end position="973"/>
    </location>
</feature>
<feature type="domain" description="Ig-like" evidence="19">
    <location>
        <begin position="980"/>
        <end position="1078"/>
    </location>
</feature>
<dbReference type="PROSITE" id="PS50250">
    <property type="entry name" value="PCI"/>
    <property type="match status" value="1"/>
</dbReference>
<keyword evidence="9" id="KW-0472">Membrane</keyword>
<keyword evidence="8" id="KW-0406">Ion transport</keyword>
<keyword evidence="13" id="KW-0868">Chloride</keyword>
<dbReference type="GlyGen" id="G3I858">
    <property type="glycosylation" value="1 site"/>
</dbReference>
<dbReference type="SMART" id="SM00408">
    <property type="entry name" value="IGc2"/>
    <property type="match status" value="6"/>
</dbReference>
<evidence type="ECO:0000256" key="14">
    <source>
        <dbReference type="ARBA" id="ARBA00023303"/>
    </source>
</evidence>
<name>G3I858_CRIGR</name>
<evidence type="ECO:0000256" key="15">
    <source>
        <dbReference type="ARBA" id="ARBA00023319"/>
    </source>
</evidence>
<sequence>MDDFACSEQALWQERPHLGTGSLGDSFDSMQPAEWMVGPVCVLSACAHTPRLTPLPQDYGSALRGLCEDALEGLLFLMLFSLLSAGALATTLCSLPRAWALFPPRSSQYGMVAGASRENGMETPMHENPEWEKARQGKAYVSQAEATALQQQQQQYYQWYQQYNYAYPYSYYYPMSMYQSYGSPSQYGMASSYSLGAAQQPSPPQHQGTLNQVMLCLAAPAPATQHSQARAPTGQTYGPHSYSEPAKPKKGQQLWTRMKPAPGTGGLKFNIQKRPFAVTNQNFSSNAENQHSSFGSQPSSEKAQNHSGPSGRGNLSGKPDDWPQDMKEYVERCFTACESEEDKDRTEKLLKEVLQARLQDGSAYTIELSLEPLPGSVWLAMTQGDHEEFNQCQTQLKSLYAENLAGNVGEFTAYRILYYIFTKNSGDITTELAYLTRELKADPCVSHALALRAAWALGNYHRFFRLYCHAPCMSGYLVDKFADRERKAALKAMIKTYRLWKIIDIGTERHDAVIFWTVEFMDSDTKEYRLYKEGSQDYLLPTTILETDNRGTFSISSVQWYNAGQYWCEYKSSNETSEHSDMLQLVVTGVHPSNPILSAIPSPVVASGGNVTLQCESQGMYNTFVLMKDDKKFSSQVPSQNMYPKAVFTVGPVTANQRWRFTCYGYLGSSPQLWSLPSNHLELLVSGKCKKPTLSAEPGSVIALKNDVTVLCEGTKETQIYFLHKEGSPVPLDSQTPKQPGNKALFSIASIERHHAGKYRCYSYGSAGWSQHSDPLELAATGFYSSKVTLSALPSPVVISGQHVTLQCVSQQAYNGFILLNEDQKFSRPVSSQNRHHGLSGGHFRVGPVTHNQRWRFTCYGYYLNNPQLWSVSSNALELLVSGNLHKPSIWAHPGSVVSSGSSVTIWCGGTQQALTYVIHREGSPEPSHIETQVDNNNKAKFSLPSVSSLNAGRYNCYSYSSAGWTERSDTLELVVTELPPVTLNLSVHPGPTVSSGENVTLLCQSSVPVDTFFLFKEGEAHPYMQQSSQSQDPQHEAKFFMSAVTLDLGGSYICLGSERLSPFLLSHSSVPVEITVSGSPCKPTLRALPSNVVAAGNQMTFLCEGPLEAKEYHLYKEGSEDYLVPMTLLETENRAMFSISSVQWNNAGHYWCGYKSPNGSPEHSVTLELVVTGVHPNSIVLSAIPSPVVTSGGNVTLQCESQEPFNTFILMKDDRKFSSPVLSKKIYSDVFGAQFTVGPVTANQRWRFTCYGYYWASPQLWSVPSNHLELLVSGKIQKPTLWAEPGSVIALGNDVTILCEGTKETQIYFLYQDGSPAHLDSQIPKDPGNKALFSIASMERHHAGKYRCSSYGSSGWSKQSDPLDLVVTGSSVTIWCGGPLQALTYVIHKEGSPEASHTETQVDHNNYAKFSIPSVSSLNAGRYNCYSYSSAGWTERSDILELMVTGTLKKPNLRAEPRSQIASGKAVRILCEGTKNTQLYFLYKEGSPAPLDSQTLQGPSKKATFSIASVERHHAGKYLCYSYGSSGWSKHSDPVELVVTGNLQKPSIWAHPGSVVSSGSSVTIWCGGPLQALTYVIHKEGSPEASHIETQVDHNNKANFSIPSVSSLNAGRYNCYSYSSDGWTERSDTLELVVTGKRSLCATTFAPVLKK</sequence>
<keyword evidence="4" id="KW-1003">Cell membrane</keyword>
<reference evidence="21" key="1">
    <citation type="journal article" date="2011" name="Nat. Biotechnol.">
        <title>The genomic sequence of the Chinese hamster ovary (CHO)-K1 cell line.</title>
        <authorList>
            <person name="Xu X."/>
            <person name="Nagarajan H."/>
            <person name="Lewis N.E."/>
            <person name="Pan S."/>
            <person name="Cai Z."/>
            <person name="Liu X."/>
            <person name="Chen W."/>
            <person name="Xie M."/>
            <person name="Wang W."/>
            <person name="Hammond S."/>
            <person name="Andersen M.R."/>
            <person name="Neff N."/>
            <person name="Passarelli B."/>
            <person name="Koh W."/>
            <person name="Fan H.C."/>
            <person name="Wang J."/>
            <person name="Gui Y."/>
            <person name="Lee K.H."/>
            <person name="Betenbaugh M.J."/>
            <person name="Quake S.R."/>
            <person name="Famili I."/>
            <person name="Palsson B.O."/>
            <person name="Wang J."/>
        </authorList>
    </citation>
    <scope>NUCLEOTIDE SEQUENCE [LARGE SCALE GENOMIC DNA]</scope>
    <source>
        <strain evidence="21">CHO K1 cell line</strain>
    </source>
</reference>
<comment type="subcellular location">
    <subcellularLocation>
        <location evidence="1">Cell membrane</location>
        <topology evidence="1">Multi-pass membrane protein</topology>
    </subcellularLocation>
</comment>
<dbReference type="Gene3D" id="2.60.40.10">
    <property type="entry name" value="Immunoglobulins"/>
    <property type="match status" value="12"/>
</dbReference>
<dbReference type="PANTHER" id="PTHR11738:SF88">
    <property type="entry name" value="IG-LIKE DOMAIN-CONTAINING PROTEIN"/>
    <property type="match status" value="1"/>
</dbReference>
<keyword evidence="11" id="KW-0869">Chloride channel</keyword>
<keyword evidence="15" id="KW-0393">Immunoglobulin domain</keyword>
<dbReference type="InParanoid" id="G3I858"/>
<dbReference type="STRING" id="10029.G3I858"/>
<dbReference type="Pfam" id="PF03399">
    <property type="entry name" value="SAC3_GANP"/>
    <property type="match status" value="1"/>
</dbReference>
<evidence type="ECO:0000256" key="9">
    <source>
        <dbReference type="ARBA" id="ARBA00023136"/>
    </source>
</evidence>
<organism evidence="20 21">
    <name type="scientific">Cricetulus griseus</name>
    <name type="common">Chinese hamster</name>
    <name type="synonym">Cricetulus barabensis griseus</name>
    <dbReference type="NCBI Taxonomy" id="10029"/>
    <lineage>
        <taxon>Eukaryota</taxon>
        <taxon>Metazoa</taxon>
        <taxon>Chordata</taxon>
        <taxon>Craniata</taxon>
        <taxon>Vertebrata</taxon>
        <taxon>Euteleostomi</taxon>
        <taxon>Mammalia</taxon>
        <taxon>Eutheria</taxon>
        <taxon>Euarchontoglires</taxon>
        <taxon>Glires</taxon>
        <taxon>Rodentia</taxon>
        <taxon>Myomorpha</taxon>
        <taxon>Muroidea</taxon>
        <taxon>Cricetidae</taxon>
        <taxon>Cricetinae</taxon>
        <taxon>Cricetulus</taxon>
    </lineage>
</organism>
<evidence type="ECO:0000256" key="1">
    <source>
        <dbReference type="ARBA" id="ARBA00004651"/>
    </source>
</evidence>
<keyword evidence="6" id="KW-0732">Signal</keyword>
<dbReference type="GO" id="GO:0005254">
    <property type="term" value="F:chloride channel activity"/>
    <property type="evidence" value="ECO:0007669"/>
    <property type="project" value="UniProtKB-KW"/>
</dbReference>
<proteinExistence type="inferred from homology"/>
<dbReference type="InterPro" id="IPR000717">
    <property type="entry name" value="PCI_dom"/>
</dbReference>
<evidence type="ECO:0000256" key="6">
    <source>
        <dbReference type="ARBA" id="ARBA00022729"/>
    </source>
</evidence>
<dbReference type="InterPro" id="IPR007110">
    <property type="entry name" value="Ig-like_dom"/>
</dbReference>
<evidence type="ECO:0000256" key="7">
    <source>
        <dbReference type="ARBA" id="ARBA00022989"/>
    </source>
</evidence>
<dbReference type="InterPro" id="IPR005062">
    <property type="entry name" value="SAC3/GANP/THP3_conserved"/>
</dbReference>
<evidence type="ECO:0000256" key="8">
    <source>
        <dbReference type="ARBA" id="ARBA00023065"/>
    </source>
</evidence>
<feature type="domain" description="Ig-like" evidence="19">
    <location>
        <begin position="1084"/>
        <end position="1169"/>
    </location>
</feature>
<evidence type="ECO:0000256" key="3">
    <source>
        <dbReference type="ARBA" id="ARBA00022448"/>
    </source>
</evidence>
<dbReference type="Pfam" id="PF04906">
    <property type="entry name" value="Tweety"/>
    <property type="match status" value="1"/>
</dbReference>
<dbReference type="SMART" id="SM00409">
    <property type="entry name" value="IG"/>
    <property type="match status" value="11"/>
</dbReference>
<dbReference type="SUPFAM" id="SSF48726">
    <property type="entry name" value="Immunoglobulin"/>
    <property type="match status" value="12"/>
</dbReference>
<evidence type="ECO:0000313" key="20">
    <source>
        <dbReference type="EMBL" id="EGW02993.1"/>
    </source>
</evidence>
<dbReference type="InterPro" id="IPR003598">
    <property type="entry name" value="Ig_sub2"/>
</dbReference>
<dbReference type="InterPro" id="IPR036179">
    <property type="entry name" value="Ig-like_dom_sf"/>
</dbReference>